<proteinExistence type="predicted"/>
<dbReference type="RefSeq" id="WP_121001954.1">
    <property type="nucleotide sequence ID" value="NZ_RBXO01000001.1"/>
</dbReference>
<protein>
    <submittedName>
        <fullName evidence="2">Uncharacterized protein</fullName>
    </submittedName>
</protein>
<dbReference type="EMBL" id="RBXO01000001">
    <property type="protein sequence ID" value="RKT52416.1"/>
    <property type="molecule type" value="Genomic_DNA"/>
</dbReference>
<sequence>MTDNVSAGVVLLPAETTVPVTRDEDHQAELSRYPVAPGMPRTEVVELAWTAGGRVIEVRLDGLRVGELTHAVSQRYAPVLARLSAGGARAGCVALLRAGVQGTEVSLRLPRDGDAPIPSGATGFAVSSWRGSGRRRPWWIAVAVVAAIALAAAVGSGVRSTETVSGSPSARDGVACR</sequence>
<dbReference type="AlphaFoldDB" id="A0A495VSR5"/>
<evidence type="ECO:0000256" key="1">
    <source>
        <dbReference type="SAM" id="Phobius"/>
    </source>
</evidence>
<feature type="transmembrane region" description="Helical" evidence="1">
    <location>
        <begin position="138"/>
        <end position="158"/>
    </location>
</feature>
<dbReference type="OrthoDB" id="9812156at2"/>
<comment type="caution">
    <text evidence="2">The sequence shown here is derived from an EMBL/GenBank/DDBJ whole genome shotgun (WGS) entry which is preliminary data.</text>
</comment>
<evidence type="ECO:0000313" key="2">
    <source>
        <dbReference type="EMBL" id="RKT52416.1"/>
    </source>
</evidence>
<dbReference type="Proteomes" id="UP000282084">
    <property type="component" value="Unassembled WGS sequence"/>
</dbReference>
<organism evidence="2 3">
    <name type="scientific">Saccharothrix australiensis</name>
    <dbReference type="NCBI Taxonomy" id="2072"/>
    <lineage>
        <taxon>Bacteria</taxon>
        <taxon>Bacillati</taxon>
        <taxon>Actinomycetota</taxon>
        <taxon>Actinomycetes</taxon>
        <taxon>Pseudonocardiales</taxon>
        <taxon>Pseudonocardiaceae</taxon>
        <taxon>Saccharothrix</taxon>
    </lineage>
</organism>
<name>A0A495VSR5_9PSEU</name>
<gene>
    <name evidence="2" type="ORF">C8E97_0926</name>
</gene>
<keyword evidence="3" id="KW-1185">Reference proteome</keyword>
<keyword evidence="1" id="KW-1133">Transmembrane helix</keyword>
<accession>A0A495VSR5</accession>
<reference evidence="2 3" key="1">
    <citation type="submission" date="2018-10" db="EMBL/GenBank/DDBJ databases">
        <title>Sequencing the genomes of 1000 actinobacteria strains.</title>
        <authorList>
            <person name="Klenk H.-P."/>
        </authorList>
    </citation>
    <scope>NUCLEOTIDE SEQUENCE [LARGE SCALE GENOMIC DNA]</scope>
    <source>
        <strain evidence="2 3">DSM 43800</strain>
    </source>
</reference>
<keyword evidence="1" id="KW-0812">Transmembrane</keyword>
<evidence type="ECO:0000313" key="3">
    <source>
        <dbReference type="Proteomes" id="UP000282084"/>
    </source>
</evidence>
<keyword evidence="1" id="KW-0472">Membrane</keyword>